<reference evidence="1 2" key="1">
    <citation type="submission" date="2021-04" db="EMBL/GenBank/DDBJ databases">
        <authorList>
            <person name="De Guttry C."/>
            <person name="Zahm M."/>
            <person name="Klopp C."/>
            <person name="Cabau C."/>
            <person name="Louis A."/>
            <person name="Berthelot C."/>
            <person name="Parey E."/>
            <person name="Roest Crollius H."/>
            <person name="Montfort J."/>
            <person name="Robinson-Rechavi M."/>
            <person name="Bucao C."/>
            <person name="Bouchez O."/>
            <person name="Gislard M."/>
            <person name="Lluch J."/>
            <person name="Milhes M."/>
            <person name="Lampietro C."/>
            <person name="Lopez Roques C."/>
            <person name="Donnadieu C."/>
            <person name="Braasch I."/>
            <person name="Desvignes T."/>
            <person name="Postlethwait J."/>
            <person name="Bobe J."/>
            <person name="Wedekind C."/>
            <person name="Guiguen Y."/>
        </authorList>
    </citation>
    <scope>NUCLEOTIDE SEQUENCE [LARGE SCALE GENOMIC DNA]</scope>
    <source>
        <strain evidence="1">Cs_M1</strain>
        <tissue evidence="1">Blood</tissue>
    </source>
</reference>
<dbReference type="AlphaFoldDB" id="A0AAN8KJT6"/>
<gene>
    <name evidence="1" type="ORF">J4Q44_G00387520</name>
</gene>
<dbReference type="EMBL" id="JAGTTL010000224">
    <property type="protein sequence ID" value="KAK6290849.1"/>
    <property type="molecule type" value="Genomic_DNA"/>
</dbReference>
<protein>
    <submittedName>
        <fullName evidence="1">Uncharacterized protein</fullName>
    </submittedName>
</protein>
<organism evidence="1 2">
    <name type="scientific">Coregonus suidteri</name>
    <dbReference type="NCBI Taxonomy" id="861788"/>
    <lineage>
        <taxon>Eukaryota</taxon>
        <taxon>Metazoa</taxon>
        <taxon>Chordata</taxon>
        <taxon>Craniata</taxon>
        <taxon>Vertebrata</taxon>
        <taxon>Euteleostomi</taxon>
        <taxon>Actinopterygii</taxon>
        <taxon>Neopterygii</taxon>
        <taxon>Teleostei</taxon>
        <taxon>Protacanthopterygii</taxon>
        <taxon>Salmoniformes</taxon>
        <taxon>Salmonidae</taxon>
        <taxon>Coregoninae</taxon>
        <taxon>Coregonus</taxon>
    </lineage>
</organism>
<comment type="caution">
    <text evidence="1">The sequence shown here is derived from an EMBL/GenBank/DDBJ whole genome shotgun (WGS) entry which is preliminary data.</text>
</comment>
<feature type="non-terminal residue" evidence="1">
    <location>
        <position position="62"/>
    </location>
</feature>
<accession>A0AAN8KJT6</accession>
<name>A0AAN8KJT6_9TELE</name>
<evidence type="ECO:0000313" key="1">
    <source>
        <dbReference type="EMBL" id="KAK6290849.1"/>
    </source>
</evidence>
<proteinExistence type="predicted"/>
<dbReference type="Proteomes" id="UP001356427">
    <property type="component" value="Unassembled WGS sequence"/>
</dbReference>
<evidence type="ECO:0000313" key="2">
    <source>
        <dbReference type="Proteomes" id="UP001356427"/>
    </source>
</evidence>
<sequence>MMTEAEKAVFIPMKENLAIWRSEDHRFLKIMISAQGQGEPQAVRITHESICSVKMDSDPMKE</sequence>
<keyword evidence="2" id="KW-1185">Reference proteome</keyword>